<evidence type="ECO:0000256" key="2">
    <source>
        <dbReference type="ARBA" id="ARBA00004742"/>
    </source>
</evidence>
<dbReference type="InterPro" id="IPR051318">
    <property type="entry name" value="Fe-S_L-Ser"/>
</dbReference>
<evidence type="ECO:0000256" key="4">
    <source>
        <dbReference type="ARBA" id="ARBA00022485"/>
    </source>
</evidence>
<keyword evidence="4" id="KW-0004">4Fe-4S</keyword>
<dbReference type="PANTHER" id="PTHR30182:SF1">
    <property type="entry name" value="L-SERINE DEHYDRATASE 1"/>
    <property type="match status" value="1"/>
</dbReference>
<comment type="pathway">
    <text evidence="2">Carbohydrate biosynthesis; gluconeogenesis.</text>
</comment>
<dbReference type="GO" id="GO:0051539">
    <property type="term" value="F:4 iron, 4 sulfur cluster binding"/>
    <property type="evidence" value="ECO:0007669"/>
    <property type="project" value="UniProtKB-KW"/>
</dbReference>
<evidence type="ECO:0000256" key="8">
    <source>
        <dbReference type="ARBA" id="ARBA00023239"/>
    </source>
</evidence>
<evidence type="ECO:0000256" key="6">
    <source>
        <dbReference type="ARBA" id="ARBA00023004"/>
    </source>
</evidence>
<name>A0A645B3X5_9ZZZZ</name>
<evidence type="ECO:0000256" key="7">
    <source>
        <dbReference type="ARBA" id="ARBA00023014"/>
    </source>
</evidence>
<dbReference type="EMBL" id="VSSQ01017640">
    <property type="protein sequence ID" value="MPM60125.1"/>
    <property type="molecule type" value="Genomic_DNA"/>
</dbReference>
<evidence type="ECO:0000259" key="9">
    <source>
        <dbReference type="Pfam" id="PF03313"/>
    </source>
</evidence>
<evidence type="ECO:0000256" key="5">
    <source>
        <dbReference type="ARBA" id="ARBA00022723"/>
    </source>
</evidence>
<dbReference type="GO" id="GO:0046872">
    <property type="term" value="F:metal ion binding"/>
    <property type="evidence" value="ECO:0007669"/>
    <property type="project" value="UniProtKB-KW"/>
</dbReference>
<dbReference type="InterPro" id="IPR004642">
    <property type="entry name" value="Ser_deHydtase_asu"/>
</dbReference>
<protein>
    <submittedName>
        <fullName evidence="10">L-serine dehydratase, alpha chain</fullName>
        <ecNumber evidence="10">4.3.1.17</ecNumber>
    </submittedName>
</protein>
<dbReference type="GO" id="GO:0003941">
    <property type="term" value="F:L-serine ammonia-lyase activity"/>
    <property type="evidence" value="ECO:0007669"/>
    <property type="project" value="UniProtKB-EC"/>
</dbReference>
<keyword evidence="7" id="KW-0411">Iron-sulfur</keyword>
<evidence type="ECO:0000313" key="10">
    <source>
        <dbReference type="EMBL" id="MPM60125.1"/>
    </source>
</evidence>
<dbReference type="EC" id="4.3.1.17" evidence="10"/>
<proteinExistence type="predicted"/>
<dbReference type="PANTHER" id="PTHR30182">
    <property type="entry name" value="L-SERINE DEHYDRATASE"/>
    <property type="match status" value="1"/>
</dbReference>
<comment type="cofactor">
    <cofactor evidence="1">
        <name>[4Fe-4S] cluster</name>
        <dbReference type="ChEBI" id="CHEBI:49883"/>
    </cofactor>
</comment>
<sequence>MPLFSSFQGWIDYASSHQISLAEAAIAYETKRSGLTKEFIRSKIQDAWKVMSQSVSDGMKENLTLLGNLMPHDEGLKLMKLVEQKRALSGPTVGKSIARALGVMTLNGCMGCVVAAPTAGSCGVLSGALFTAAEYLNSESSQIEDALLVAAMVGALIAMRAPVSGALGGCQSEIGVASAMTASALAQLSGGSESQIVHAASLALKNILGLICDPVAGPVEIPCIKRNAIGVANAYAAGDMAVAGIESIIPPDEVVGALINVQKLLPVELRGSMRGGLASTPTAEKLKEKWFAKLAAKSHKS</sequence>
<keyword evidence="5" id="KW-0479">Metal-binding</keyword>
<gene>
    <name evidence="10" type="primary">sdhA_18</name>
    <name evidence="10" type="ORF">SDC9_106972</name>
</gene>
<dbReference type="AlphaFoldDB" id="A0A645B3X5"/>
<dbReference type="Pfam" id="PF03313">
    <property type="entry name" value="SDH_alpha"/>
    <property type="match status" value="1"/>
</dbReference>
<dbReference type="GO" id="GO:0006094">
    <property type="term" value="P:gluconeogenesis"/>
    <property type="evidence" value="ECO:0007669"/>
    <property type="project" value="UniProtKB-KW"/>
</dbReference>
<dbReference type="InterPro" id="IPR005130">
    <property type="entry name" value="Ser_deHydtase-like_asu"/>
</dbReference>
<keyword evidence="6" id="KW-0408">Iron</keyword>
<feature type="domain" description="Serine dehydratase-like alpha subunit" evidence="9">
    <location>
        <begin position="17"/>
        <end position="278"/>
    </location>
</feature>
<evidence type="ECO:0000256" key="3">
    <source>
        <dbReference type="ARBA" id="ARBA00022432"/>
    </source>
</evidence>
<accession>A0A645B3X5</accession>
<organism evidence="10">
    <name type="scientific">bioreactor metagenome</name>
    <dbReference type="NCBI Taxonomy" id="1076179"/>
    <lineage>
        <taxon>unclassified sequences</taxon>
        <taxon>metagenomes</taxon>
        <taxon>ecological metagenomes</taxon>
    </lineage>
</organism>
<dbReference type="NCBIfam" id="TIGR00718">
    <property type="entry name" value="sda_alpha"/>
    <property type="match status" value="1"/>
</dbReference>
<evidence type="ECO:0000256" key="1">
    <source>
        <dbReference type="ARBA" id="ARBA00001966"/>
    </source>
</evidence>
<comment type="caution">
    <text evidence="10">The sequence shown here is derived from an EMBL/GenBank/DDBJ whole genome shotgun (WGS) entry which is preliminary data.</text>
</comment>
<keyword evidence="3" id="KW-0312">Gluconeogenesis</keyword>
<reference evidence="10" key="1">
    <citation type="submission" date="2019-08" db="EMBL/GenBank/DDBJ databases">
        <authorList>
            <person name="Kucharzyk K."/>
            <person name="Murdoch R.W."/>
            <person name="Higgins S."/>
            <person name="Loffler F."/>
        </authorList>
    </citation>
    <scope>NUCLEOTIDE SEQUENCE</scope>
</reference>
<keyword evidence="8 10" id="KW-0456">Lyase</keyword>